<organism evidence="4 5">
    <name type="scientific">Lacticaseibacillus pabuli</name>
    <dbReference type="NCBI Taxonomy" id="3025672"/>
    <lineage>
        <taxon>Bacteria</taxon>
        <taxon>Bacillati</taxon>
        <taxon>Bacillota</taxon>
        <taxon>Bacilli</taxon>
        <taxon>Lactobacillales</taxon>
        <taxon>Lactobacillaceae</taxon>
        <taxon>Lacticaseibacillus</taxon>
    </lineage>
</organism>
<keyword evidence="5" id="KW-1185">Reference proteome</keyword>
<evidence type="ECO:0000256" key="2">
    <source>
        <dbReference type="SAM" id="MobiDB-lite"/>
    </source>
</evidence>
<dbReference type="RefSeq" id="WP_274259956.1">
    <property type="nucleotide sequence ID" value="NZ_CP117884.1"/>
</dbReference>
<feature type="region of interest" description="Disordered" evidence="2">
    <location>
        <begin position="204"/>
        <end position="231"/>
    </location>
</feature>
<keyword evidence="3" id="KW-0732">Signal</keyword>
<dbReference type="EMBL" id="CP117884">
    <property type="protein sequence ID" value="WDF82476.1"/>
    <property type="molecule type" value="Genomic_DNA"/>
</dbReference>
<feature type="chain" id="PRO_5046094361" description="Lipoprotein" evidence="3">
    <location>
        <begin position="27"/>
        <end position="305"/>
    </location>
</feature>
<dbReference type="InterPro" id="IPR011990">
    <property type="entry name" value="TPR-like_helical_dom_sf"/>
</dbReference>
<dbReference type="PROSITE" id="PS51257">
    <property type="entry name" value="PROKAR_LIPOPROTEIN"/>
    <property type="match status" value="1"/>
</dbReference>
<accession>A0ABY7WU08</accession>
<evidence type="ECO:0000313" key="5">
    <source>
        <dbReference type="Proteomes" id="UP001220377"/>
    </source>
</evidence>
<dbReference type="PROSITE" id="PS50005">
    <property type="entry name" value="TPR"/>
    <property type="match status" value="1"/>
</dbReference>
<proteinExistence type="predicted"/>
<reference evidence="4 5" key="1">
    <citation type="submission" date="2023-02" db="EMBL/GenBank/DDBJ databases">
        <title>Genome sequence of Lacticaseibacillus sp. KACC 23028.</title>
        <authorList>
            <person name="Kim S."/>
            <person name="Heo J."/>
            <person name="Kwon S.-W."/>
        </authorList>
    </citation>
    <scope>NUCLEOTIDE SEQUENCE [LARGE SCALE GENOMIC DNA]</scope>
    <source>
        <strain evidence="4 5">KACC 23028</strain>
    </source>
</reference>
<feature type="repeat" description="TPR" evidence="1">
    <location>
        <begin position="44"/>
        <end position="77"/>
    </location>
</feature>
<dbReference type="InterPro" id="IPR019734">
    <property type="entry name" value="TPR_rpt"/>
</dbReference>
<dbReference type="Proteomes" id="UP001220377">
    <property type="component" value="Chromosome"/>
</dbReference>
<evidence type="ECO:0008006" key="6">
    <source>
        <dbReference type="Google" id="ProtNLM"/>
    </source>
</evidence>
<sequence>MRKGYVKASLFLAVCLVGLSACGNHASKSTDSAVRSSSDATSTYKHNMSKGVSALEDSKYKKAISYFDKAVATKPSSTKAKAYLKQTKAFVAAKKDFKNGDLTKATKQIQKALAVEDGPDALAAKVTELSKQITAANNTYDTVNAALTNTQKQVDAKQFNSAESTLNTLTGTDWSLAYLEPLKSTYDDLVSKVTAGVNAAQSAANASQTQSGQSQQGQTQQSTPAPKSSNAIGMTSAQAIKIAQGMPFGQKNALNYTQADTTEDGFIINWQAKDGSKAGTTYINNDGSYTVMSSNGDDLEDGNWK</sequence>
<feature type="compositionally biased region" description="Low complexity" evidence="2">
    <location>
        <begin position="204"/>
        <end position="222"/>
    </location>
</feature>
<keyword evidence="1" id="KW-0802">TPR repeat</keyword>
<name>A0ABY7WU08_9LACO</name>
<evidence type="ECO:0000256" key="1">
    <source>
        <dbReference type="PROSITE-ProRule" id="PRU00339"/>
    </source>
</evidence>
<feature type="signal peptide" evidence="3">
    <location>
        <begin position="1"/>
        <end position="26"/>
    </location>
</feature>
<gene>
    <name evidence="4" type="ORF">PQ472_11365</name>
</gene>
<dbReference type="Gene3D" id="1.25.40.10">
    <property type="entry name" value="Tetratricopeptide repeat domain"/>
    <property type="match status" value="1"/>
</dbReference>
<evidence type="ECO:0000313" key="4">
    <source>
        <dbReference type="EMBL" id="WDF82476.1"/>
    </source>
</evidence>
<evidence type="ECO:0000256" key="3">
    <source>
        <dbReference type="SAM" id="SignalP"/>
    </source>
</evidence>
<protein>
    <recommendedName>
        <fullName evidence="6">Lipoprotein</fullName>
    </recommendedName>
</protein>